<dbReference type="GO" id="GO:0080120">
    <property type="term" value="P:CAAX-box protein maturation"/>
    <property type="evidence" value="ECO:0007669"/>
    <property type="project" value="UniProtKB-ARBA"/>
</dbReference>
<accession>A0A0A2MJ50</accession>
<sequence length="246" mass="27803">MQELKPFWNRIFKFNWGFALVLVLVVCITRFVLVLDANKSGNYGLIGIVMLISAITPFIFLTKYGRKEIGMVKPKKYLALLIAFIAGLIFSLILYYLGYNLYHNTYENWYAYIGKSYNIPTVISVNDKAILFSIMAFTGMIFSPIGEELFFRGIVHSAFAKSIGDTKASIADSSAFALTHISHFGLVYLNSRWDFFPVPALIWVAGMFLASLMFFVFKKHSGSILGAIMCHAGFNLGMIYAIFYLM</sequence>
<feature type="transmembrane region" description="Helical" evidence="1">
    <location>
        <begin position="45"/>
        <end position="65"/>
    </location>
</feature>
<dbReference type="STRING" id="1121895.GCA_000378485_00221"/>
<dbReference type="EMBL" id="JRLX01000001">
    <property type="protein sequence ID" value="KGO88350.1"/>
    <property type="molecule type" value="Genomic_DNA"/>
</dbReference>
<dbReference type="eggNOG" id="COG1266">
    <property type="taxonomic scope" value="Bacteria"/>
</dbReference>
<dbReference type="Pfam" id="PF02517">
    <property type="entry name" value="Rce1-like"/>
    <property type="match status" value="1"/>
</dbReference>
<keyword evidence="4" id="KW-1185">Reference proteome</keyword>
<keyword evidence="1" id="KW-0472">Membrane</keyword>
<feature type="domain" description="CAAX prenyl protease 2/Lysostaphin resistance protein A-like" evidence="2">
    <location>
        <begin position="133"/>
        <end position="236"/>
    </location>
</feature>
<protein>
    <submittedName>
        <fullName evidence="3">CAAX protease</fullName>
    </submittedName>
</protein>
<feature type="transmembrane region" description="Helical" evidence="1">
    <location>
        <begin position="77"/>
        <end position="97"/>
    </location>
</feature>
<keyword evidence="1" id="KW-1133">Transmembrane helix</keyword>
<proteinExistence type="predicted"/>
<dbReference type="OrthoDB" id="9782250at2"/>
<dbReference type="GO" id="GO:0006508">
    <property type="term" value="P:proteolysis"/>
    <property type="evidence" value="ECO:0007669"/>
    <property type="project" value="UniProtKB-KW"/>
</dbReference>
<feature type="transmembrane region" description="Helical" evidence="1">
    <location>
        <begin position="129"/>
        <end position="150"/>
    </location>
</feature>
<evidence type="ECO:0000313" key="4">
    <source>
        <dbReference type="Proteomes" id="UP000030152"/>
    </source>
</evidence>
<organism evidence="3 4">
    <name type="scientific">Flavobacterium rivuli WB 3.3-2 = DSM 21788</name>
    <dbReference type="NCBI Taxonomy" id="1121895"/>
    <lineage>
        <taxon>Bacteria</taxon>
        <taxon>Pseudomonadati</taxon>
        <taxon>Bacteroidota</taxon>
        <taxon>Flavobacteriia</taxon>
        <taxon>Flavobacteriales</taxon>
        <taxon>Flavobacteriaceae</taxon>
        <taxon>Flavobacterium</taxon>
    </lineage>
</organism>
<dbReference type="Proteomes" id="UP000030152">
    <property type="component" value="Unassembled WGS sequence"/>
</dbReference>
<dbReference type="GO" id="GO:0004175">
    <property type="term" value="F:endopeptidase activity"/>
    <property type="evidence" value="ECO:0007669"/>
    <property type="project" value="UniProtKB-ARBA"/>
</dbReference>
<reference evidence="3 4" key="1">
    <citation type="submission" date="2013-09" db="EMBL/GenBank/DDBJ databases">
        <authorList>
            <person name="Zeng Z."/>
            <person name="Chen C."/>
        </authorList>
    </citation>
    <scope>NUCLEOTIDE SEQUENCE [LARGE SCALE GENOMIC DNA]</scope>
    <source>
        <strain evidence="3 4">WB 3.3-2</strain>
    </source>
</reference>
<evidence type="ECO:0000259" key="2">
    <source>
        <dbReference type="Pfam" id="PF02517"/>
    </source>
</evidence>
<keyword evidence="3" id="KW-0645">Protease</keyword>
<dbReference type="AlphaFoldDB" id="A0A0A2MJ50"/>
<evidence type="ECO:0000313" key="3">
    <source>
        <dbReference type="EMBL" id="KGO88350.1"/>
    </source>
</evidence>
<gene>
    <name evidence="3" type="ORF">Q765_00055</name>
</gene>
<dbReference type="InterPro" id="IPR003675">
    <property type="entry name" value="Rce1/LyrA-like_dom"/>
</dbReference>
<feature type="transmembrane region" description="Helical" evidence="1">
    <location>
        <begin position="224"/>
        <end position="245"/>
    </location>
</feature>
<comment type="caution">
    <text evidence="3">The sequence shown here is derived from an EMBL/GenBank/DDBJ whole genome shotgun (WGS) entry which is preliminary data.</text>
</comment>
<keyword evidence="3" id="KW-0378">Hydrolase</keyword>
<feature type="transmembrane region" description="Helical" evidence="1">
    <location>
        <begin position="12"/>
        <end position="33"/>
    </location>
</feature>
<feature type="transmembrane region" description="Helical" evidence="1">
    <location>
        <begin position="195"/>
        <end position="217"/>
    </location>
</feature>
<name>A0A0A2MJ50_9FLAO</name>
<dbReference type="RefSeq" id="WP_020211346.1">
    <property type="nucleotide sequence ID" value="NZ_JRLX01000001.1"/>
</dbReference>
<evidence type="ECO:0000256" key="1">
    <source>
        <dbReference type="SAM" id="Phobius"/>
    </source>
</evidence>
<keyword evidence="1" id="KW-0812">Transmembrane</keyword>